<dbReference type="GeneID" id="92517306"/>
<feature type="region of interest" description="Disordered" evidence="4">
    <location>
        <begin position="1301"/>
        <end position="1357"/>
    </location>
</feature>
<feature type="compositionally biased region" description="Polar residues" evidence="4">
    <location>
        <begin position="816"/>
        <end position="825"/>
    </location>
</feature>
<dbReference type="GO" id="GO:0032259">
    <property type="term" value="P:methylation"/>
    <property type="evidence" value="ECO:0007669"/>
    <property type="project" value="UniProtKB-KW"/>
</dbReference>
<dbReference type="GO" id="GO:0008168">
    <property type="term" value="F:methyltransferase activity"/>
    <property type="evidence" value="ECO:0007669"/>
    <property type="project" value="UniProtKB-KW"/>
</dbReference>
<feature type="region of interest" description="Disordered" evidence="4">
    <location>
        <begin position="244"/>
        <end position="320"/>
    </location>
</feature>
<feature type="region of interest" description="Disordered" evidence="4">
    <location>
        <begin position="904"/>
        <end position="926"/>
    </location>
</feature>
<dbReference type="OrthoDB" id="438641at2759"/>
<feature type="region of interest" description="Disordered" evidence="4">
    <location>
        <begin position="443"/>
        <end position="483"/>
    </location>
</feature>
<dbReference type="PANTHER" id="PTHR46165:SF2">
    <property type="entry name" value="SET AND MYND DOMAIN-CONTAINING PROTEIN 4"/>
    <property type="match status" value="1"/>
</dbReference>
<keyword evidence="3" id="KW-0949">S-adenosyl-L-methionine</keyword>
<feature type="compositionally biased region" description="Polar residues" evidence="4">
    <location>
        <begin position="836"/>
        <end position="883"/>
    </location>
</feature>
<dbReference type="InterPro" id="IPR052097">
    <property type="entry name" value="SET-MYND_domain_protein"/>
</dbReference>
<evidence type="ECO:0000256" key="2">
    <source>
        <dbReference type="ARBA" id="ARBA00022679"/>
    </source>
</evidence>
<feature type="region of interest" description="Disordered" evidence="4">
    <location>
        <begin position="1"/>
        <end position="33"/>
    </location>
</feature>
<dbReference type="GO" id="GO:0005634">
    <property type="term" value="C:nucleus"/>
    <property type="evidence" value="ECO:0007669"/>
    <property type="project" value="TreeGrafter"/>
</dbReference>
<feature type="region of interest" description="Disordered" evidence="4">
    <location>
        <begin position="1655"/>
        <end position="1687"/>
    </location>
</feature>
<dbReference type="RefSeq" id="XP_067181401.1">
    <property type="nucleotide sequence ID" value="XM_067324794.1"/>
</dbReference>
<feature type="compositionally biased region" description="Basic and acidic residues" evidence="4">
    <location>
        <begin position="10"/>
        <end position="22"/>
    </location>
</feature>
<feature type="region of interest" description="Disordered" evidence="4">
    <location>
        <begin position="1379"/>
        <end position="1425"/>
    </location>
</feature>
<feature type="region of interest" description="Disordered" evidence="4">
    <location>
        <begin position="576"/>
        <end position="620"/>
    </location>
</feature>
<feature type="compositionally biased region" description="Low complexity" evidence="4">
    <location>
        <begin position="904"/>
        <end position="920"/>
    </location>
</feature>
<dbReference type="PANTHER" id="PTHR46165">
    <property type="entry name" value="SET AND MYND DOMAIN-CONTAINING PROTEIN 4"/>
    <property type="match status" value="1"/>
</dbReference>
<evidence type="ECO:0008006" key="7">
    <source>
        <dbReference type="Google" id="ProtNLM"/>
    </source>
</evidence>
<reference evidence="6" key="2">
    <citation type="journal article" date="2021" name="Sci. Data">
        <title>Chromosome-scale genome sequencing, assembly and annotation of six genomes from subfamily Leishmaniinae.</title>
        <authorList>
            <person name="Almutairi H."/>
            <person name="Urbaniak M.D."/>
            <person name="Bates M.D."/>
            <person name="Jariyapan N."/>
            <person name="Kwakye-Nuako G."/>
            <person name="Thomaz Soccol V."/>
            <person name="Al-Salem W.S."/>
            <person name="Dillon R.J."/>
            <person name="Bates P.A."/>
            <person name="Gatherer D."/>
        </authorList>
    </citation>
    <scope>NUCLEOTIDE SEQUENCE [LARGE SCALE GENOMIC DNA]</scope>
</reference>
<feature type="region of interest" description="Disordered" evidence="4">
    <location>
        <begin position="1170"/>
        <end position="1212"/>
    </location>
</feature>
<accession>A0A836H7X2</accession>
<comment type="caution">
    <text evidence="5">The sequence shown here is derived from an EMBL/GenBank/DDBJ whole genome shotgun (WGS) entry which is preliminary data.</text>
</comment>
<feature type="compositionally biased region" description="Low complexity" evidence="4">
    <location>
        <begin position="268"/>
        <end position="280"/>
    </location>
</feature>
<dbReference type="EMBL" id="JAFEUZ010000004">
    <property type="protein sequence ID" value="KAG5487469.1"/>
    <property type="molecule type" value="Genomic_DNA"/>
</dbReference>
<evidence type="ECO:0000256" key="4">
    <source>
        <dbReference type="SAM" id="MobiDB-lite"/>
    </source>
</evidence>
<dbReference type="KEGG" id="lmat:92517306"/>
<feature type="region of interest" description="Disordered" evidence="4">
    <location>
        <begin position="1231"/>
        <end position="1269"/>
    </location>
</feature>
<name>A0A836H7X2_9TRYP</name>
<keyword evidence="6" id="KW-1185">Reference proteome</keyword>
<feature type="region of interest" description="Disordered" evidence="4">
    <location>
        <begin position="800"/>
        <end position="883"/>
    </location>
</feature>
<keyword evidence="1" id="KW-0489">Methyltransferase</keyword>
<proteinExistence type="predicted"/>
<dbReference type="GO" id="GO:0005737">
    <property type="term" value="C:cytoplasm"/>
    <property type="evidence" value="ECO:0007669"/>
    <property type="project" value="TreeGrafter"/>
</dbReference>
<reference evidence="6" key="1">
    <citation type="journal article" date="2021" name="Microbiol. Resour. Announc.">
        <title>LGAAP: Leishmaniinae Genome Assembly and Annotation Pipeline.</title>
        <authorList>
            <person name="Almutairi H."/>
            <person name="Urbaniak M.D."/>
            <person name="Bates M.D."/>
            <person name="Jariyapan N."/>
            <person name="Kwakye-Nuako G."/>
            <person name="Thomaz-Soccol V."/>
            <person name="Al-Salem W.S."/>
            <person name="Dillon R.J."/>
            <person name="Bates P.A."/>
            <person name="Gatherer D."/>
        </authorList>
    </citation>
    <scope>NUCLEOTIDE SEQUENCE [LARGE SCALE GENOMIC DNA]</scope>
</reference>
<feature type="compositionally biased region" description="Polar residues" evidence="4">
    <location>
        <begin position="1399"/>
        <end position="1411"/>
    </location>
</feature>
<keyword evidence="2" id="KW-0808">Transferase</keyword>
<feature type="region of interest" description="Disordered" evidence="4">
    <location>
        <begin position="692"/>
        <end position="769"/>
    </location>
</feature>
<dbReference type="Proteomes" id="UP000673552">
    <property type="component" value="Unassembled WGS sequence"/>
</dbReference>
<protein>
    <recommendedName>
        <fullName evidence="7">MYND-type domain-containing protein</fullName>
    </recommendedName>
</protein>
<feature type="region of interest" description="Disordered" evidence="4">
    <location>
        <begin position="113"/>
        <end position="136"/>
    </location>
</feature>
<organism evidence="5 6">
    <name type="scientific">Leishmania martiniquensis</name>
    <dbReference type="NCBI Taxonomy" id="1580590"/>
    <lineage>
        <taxon>Eukaryota</taxon>
        <taxon>Discoba</taxon>
        <taxon>Euglenozoa</taxon>
        <taxon>Kinetoplastea</taxon>
        <taxon>Metakinetoplastina</taxon>
        <taxon>Trypanosomatida</taxon>
        <taxon>Trypanosomatidae</taxon>
        <taxon>Leishmaniinae</taxon>
        <taxon>Leishmania</taxon>
    </lineage>
</organism>
<gene>
    <name evidence="5" type="ORF">LSCM1_07424</name>
</gene>
<evidence type="ECO:0000313" key="5">
    <source>
        <dbReference type="EMBL" id="KAG5487469.1"/>
    </source>
</evidence>
<feature type="compositionally biased region" description="Low complexity" evidence="4">
    <location>
        <begin position="453"/>
        <end position="470"/>
    </location>
</feature>
<dbReference type="GO" id="GO:0042826">
    <property type="term" value="F:histone deacetylase binding"/>
    <property type="evidence" value="ECO:0007669"/>
    <property type="project" value="TreeGrafter"/>
</dbReference>
<evidence type="ECO:0000256" key="3">
    <source>
        <dbReference type="ARBA" id="ARBA00022691"/>
    </source>
</evidence>
<evidence type="ECO:0000256" key="1">
    <source>
        <dbReference type="ARBA" id="ARBA00022603"/>
    </source>
</evidence>
<evidence type="ECO:0000313" key="6">
    <source>
        <dbReference type="Proteomes" id="UP000673552"/>
    </source>
</evidence>
<sequence>MLYPRPTSSQKDEVSGDARRGDAPSPLTLDVPSPEQAWKGVELVRALGATPAETPAGAAITASSDAMCDRDDQAGGERGVVLGAATTSSIFSFPFKATAGGPLPSFATLLPTRRTPLSEDPTGTNCGARGSPEERCHNATVPVEPAPLHLVSGSSFPRVSASRAAARGCGEDHEGAAASAAAHPQARLGQLAVPPAASVTRNRSECGFAGSALLAQKPESVAHPSFTDLFVGLERPRWHCHRQQERRQRHCHQRPSHSVDVDADAQAPSISLPSSTSLSLHNAGSAERHGSTCSDEDDVHDDSDANTTEDEDGANTPTVYRSPQLPHWWRSILTPVPGARVSLRPDACRLEFWWIDRLGCEAHEIIRIILKHSIEGVVLRRSGEAAVVVEFRILRQHLKSSSYAVARRSCRQRDASPIPATKTNTSESFSMAFMDSVAPSTLAGSHPVDVSEPTVVQRSPSSTSSTGSVPLDKSTAGTPSPDVYLQLPALVRTDSSCKEEHSRRHSAEPANSATKAIAAAVATAVATIPRAAGDQLASPRFPVPPRTPAAKVSVGAPYARASLSHLRQTQKLEATGGASCTLSPSPRRPAPPPVFNTTATQEKQPLRRSDVQPSPRNGAVPAAVSMAVPSGRISGNGEGRVDATAVDSNGGRDKSVPSWAPASVTTSANGGAAHVLQVAVPLMRRLFQGNRPATKPHEARGTSMIGDADDDVASAVPTPSIGTRRSPCSMSRRRSSPLQQSPCDKLPPTSKVGAMPVNGTGPRSSLSHINSNHSVGEVCLPSILAAGPFLVHVETHHNAKAGVHRRRSGGAVARSPSASASNPLVSASDHCDPALSGSSNTDWQPGGRRSQQPRPWSSEGQVLPQQPYHQHPQGSPTSAANSYPDTTAMVVAAAAEAVRLGDATTPSTRAAASSQQQAAPLGTPQHVKVEDDDSVVAILTLPISMCTPIVVVRLHAMRVLHPLLRAISGVLGLDFSASTSGEFHSSDNTDTDSTDEALVAAAQLPNATPPSSSATHGKRPDYPGAIRIFSEAIASLREEKSAEEAPLTRARDLSILYTVRSHLLFHASPTSLYDSLRDAEAALRCCPAREHINPTYEVLLANLISFGYTSQVEGLARHLRHRWRAASPLLLRLSRVTQVMVSYATIFLRQLLPTSTLRLCVGGSASMMHRRSTGGTTMGSGSLTAMSHSPHSSKGGGVRHSPPSGPSTSSGVVNAASMAQPIAVVCDRDVHESVDRPRPVSPHSTSRLKERISSRLRHSGNRRSPRAVSAAYTATDTALLPTHTLPYEVCPLLLSRYGRKLHAPDERPPKPTPPLSTHAAGTESTNAGPVQPKPSPTKPSPRSLLHGSHQPGLPFRPSTDVCHRRLFLLEALFPSMNPTPVNRLPLPLPRGYRGAEGQRSLQPARQPSSAKVATGGGSDSAAPSNVVLVPKTAPKLRLRAEDFMFDRNSMLALLAATADTTMRWGTAPMQYFCRHIRLSATRHIRKGETILMERPALLIPFWPLLPPLSATASTAAAALRSSHDTGAGVKDKYLDTASAPSYCAQCGRQRLSNPVSCPGGCHSVYCSEECRQLALRLYHVMECGGVPPGSDKVRALDSGDDVGARVRRTVAVLQEVYSDWNSYLHQLALRDTPSMRPTSPHAVCSPVAPLGVWPVSPSAVGDAPGHDAPQQQQSGGANSKAPGQVKRSVEPPPILAVTALRVVARLGAMLLSLALPVELLPQMQGHPAWTAERHAMIRAVARTLHQRGLMVPATTTSSAAGGNAYCTHVDPHRLLLLEVLLQQLSVPFFADFNYRASSTVWEGLRQIPLEVTRGSENPSAPADAKKAVGGSSVGSWRSGMLPSPTAPVNVQQQPQRSAFVEFTPAQLEEVLCDLHGMVHRVYEVLAKELVDVPSLPLCGAEAEEEDSLECGLPGRWSCVELLGFLNSTRAFQQISDFSLTSWAVVYPRDMEPPNVAAATASDSRSSPQARSVCVGDDRPMSISHCCSNSSTITNEFSHAGPSSASSTAAVPLAIISPWSCLTVDLHPILGNALGGVIYSRFMVEHEQRRRMLAYCAAAAGRRGGDGTGGGSGNEDSFLSVHSAASTSAGPLRDDLSLQLLEEAARRSCSNLHLSLVYTPAKEPAVVVVAKKNITPGDVLWWESLNCREYVSEVL</sequence>
<feature type="compositionally biased region" description="Basic residues" evidence="4">
    <location>
        <begin position="1254"/>
        <end position="1265"/>
    </location>
</feature>
<feature type="compositionally biased region" description="Low complexity" evidence="4">
    <location>
        <begin position="1173"/>
        <end position="1187"/>
    </location>
</feature>